<proteinExistence type="predicted"/>
<dbReference type="Proteomes" id="UP000576209">
    <property type="component" value="Unassembled WGS sequence"/>
</dbReference>
<reference evidence="2 3" key="1">
    <citation type="submission" date="2020-08" db="EMBL/GenBank/DDBJ databases">
        <title>Genomic Encyclopedia of Type Strains, Phase IV (KMG-IV): sequencing the most valuable type-strain genomes for metagenomic binning, comparative biology and taxonomic classification.</title>
        <authorList>
            <person name="Goeker M."/>
        </authorList>
    </citation>
    <scope>NUCLEOTIDE SEQUENCE [LARGE SCALE GENOMIC DNA]</scope>
    <source>
        <strain evidence="2 3">DSM 105137</strain>
    </source>
</reference>
<dbReference type="GO" id="GO:0016853">
    <property type="term" value="F:isomerase activity"/>
    <property type="evidence" value="ECO:0007669"/>
    <property type="project" value="UniProtKB-KW"/>
</dbReference>
<accession>A0A840E5C8</accession>
<dbReference type="AlphaFoldDB" id="A0A840E5C8"/>
<comment type="caution">
    <text evidence="2">The sequence shown here is derived from an EMBL/GenBank/DDBJ whole genome shotgun (WGS) entry which is preliminary data.</text>
</comment>
<evidence type="ECO:0000313" key="2">
    <source>
        <dbReference type="EMBL" id="MBB4078932.1"/>
    </source>
</evidence>
<dbReference type="SUPFAM" id="SSF54427">
    <property type="entry name" value="NTF2-like"/>
    <property type="match status" value="1"/>
</dbReference>
<name>A0A840E5C8_9BACT</name>
<keyword evidence="2" id="KW-0413">Isomerase</keyword>
<keyword evidence="3" id="KW-1185">Reference proteome</keyword>
<evidence type="ECO:0000259" key="1">
    <source>
        <dbReference type="Pfam" id="PF20409"/>
    </source>
</evidence>
<dbReference type="Gene3D" id="3.10.450.50">
    <property type="match status" value="1"/>
</dbReference>
<organism evidence="2 3">
    <name type="scientific">Neolewinella aquimaris</name>
    <dbReference type="NCBI Taxonomy" id="1835722"/>
    <lineage>
        <taxon>Bacteria</taxon>
        <taxon>Pseudomonadati</taxon>
        <taxon>Bacteroidota</taxon>
        <taxon>Saprospiria</taxon>
        <taxon>Saprospirales</taxon>
        <taxon>Lewinellaceae</taxon>
        <taxon>Neolewinella</taxon>
    </lineage>
</organism>
<dbReference type="RefSeq" id="WP_183495183.1">
    <property type="nucleotide sequence ID" value="NZ_JACIFF010000003.1"/>
</dbReference>
<evidence type="ECO:0000313" key="3">
    <source>
        <dbReference type="Proteomes" id="UP000576209"/>
    </source>
</evidence>
<dbReference type="Pfam" id="PF20409">
    <property type="entry name" value="SnoaL_5"/>
    <property type="match status" value="1"/>
</dbReference>
<dbReference type="EMBL" id="JACIFF010000003">
    <property type="protein sequence ID" value="MBB4078932.1"/>
    <property type="molecule type" value="Genomic_DNA"/>
</dbReference>
<gene>
    <name evidence="2" type="ORF">GGR28_001549</name>
</gene>
<sequence>MTVHQIADRLVELSRKMESTQAYEELFHENASSHEMPGIPGGEISGLDTLIAKSEAFDEGLTVHGVEVSEPLVYHQFFSVGMSIDVTKKDGQRLKEHEMCVYEVRDGKIISERFIYSMG</sequence>
<feature type="domain" description="SnoaL-like" evidence="1">
    <location>
        <begin position="1"/>
        <end position="116"/>
    </location>
</feature>
<dbReference type="InterPro" id="IPR032710">
    <property type="entry name" value="NTF2-like_dom_sf"/>
</dbReference>
<protein>
    <submittedName>
        <fullName evidence="2">Ketosteroid isomerase-like protein</fullName>
    </submittedName>
</protein>
<dbReference type="InterPro" id="IPR046860">
    <property type="entry name" value="SnoaL_5"/>
</dbReference>